<dbReference type="GO" id="GO:0006457">
    <property type="term" value="P:protein folding"/>
    <property type="evidence" value="ECO:0007669"/>
    <property type="project" value="TreeGrafter"/>
</dbReference>
<dbReference type="InterPro" id="IPR002130">
    <property type="entry name" value="Cyclophilin-type_PPIase_dom"/>
</dbReference>
<dbReference type="FunFam" id="2.40.100.10:FF:000025">
    <property type="entry name" value="Peptidyl-prolyl cis-trans isomerase CYP19-2"/>
    <property type="match status" value="1"/>
</dbReference>
<dbReference type="GO" id="GO:0016018">
    <property type="term" value="F:cyclosporin A binding"/>
    <property type="evidence" value="ECO:0007669"/>
    <property type="project" value="TreeGrafter"/>
</dbReference>
<dbReference type="PANTHER" id="PTHR11071:SF561">
    <property type="entry name" value="PEPTIDYL-PROLYL CIS-TRANS ISOMERASE D-RELATED"/>
    <property type="match status" value="1"/>
</dbReference>
<dbReference type="InterPro" id="IPR019734">
    <property type="entry name" value="TPR_rpt"/>
</dbReference>
<evidence type="ECO:0000259" key="6">
    <source>
        <dbReference type="PROSITE" id="PS50072"/>
    </source>
</evidence>
<keyword evidence="8" id="KW-1185">Reference proteome</keyword>
<dbReference type="SUPFAM" id="SSF50891">
    <property type="entry name" value="Cyclophilin-like"/>
    <property type="match status" value="1"/>
</dbReference>
<evidence type="ECO:0000256" key="3">
    <source>
        <dbReference type="ARBA" id="ARBA00023110"/>
    </source>
</evidence>
<sequence>MVTCTDPLVFLDFAVNDEKIGRVVISLFKDKCPLAADNFRALCTGEKGIGTKGQPLHYKGSRIHKYIPQLMLIGGDIVDFNGNSGESIYGSDFKDEDLKTMHDTEGFISMVNRGVPDSNNSQFVITLNSCPQLDGNNVIFGVVRAGLKVLKDIGESTNVCDDKPMDKIVIVDCGELGAGENWGLDDNDGVDKYVTYPEDWNIVNSNKLEYKKILDIIKEIKGFGNAFFVKMNYVKAEKKYKKALRYYEYMINMEEFVENENNEEIKELKCILLLNLATVKLYQKQYKEAHKLSTDVIMLEPNNYKGFLRRGQAYVGLGEYEKGLEDFQKANEINSLDEHVLKEVEKAKNLIKSYKSSEKDLYKRMFK</sequence>
<dbReference type="Gene3D" id="2.40.100.10">
    <property type="entry name" value="Cyclophilin-like"/>
    <property type="match status" value="1"/>
</dbReference>
<keyword evidence="4" id="KW-0413">Isomerase</keyword>
<accession>A0A6H5J055</accession>
<dbReference type="EMBL" id="CADCXV010001361">
    <property type="protein sequence ID" value="CAB0043923.1"/>
    <property type="molecule type" value="Genomic_DNA"/>
</dbReference>
<dbReference type="Gene3D" id="1.25.40.10">
    <property type="entry name" value="Tetratricopeptide repeat domain"/>
    <property type="match status" value="1"/>
</dbReference>
<feature type="repeat" description="TPR" evidence="5">
    <location>
        <begin position="304"/>
        <end position="337"/>
    </location>
</feature>
<dbReference type="PROSITE" id="PS50072">
    <property type="entry name" value="CSA_PPIASE_2"/>
    <property type="match status" value="1"/>
</dbReference>
<dbReference type="AlphaFoldDB" id="A0A6H5J055"/>
<dbReference type="EC" id="5.2.1.8" evidence="2"/>
<dbReference type="GO" id="GO:0003755">
    <property type="term" value="F:peptidyl-prolyl cis-trans isomerase activity"/>
    <property type="evidence" value="ECO:0007669"/>
    <property type="project" value="UniProtKB-KW"/>
</dbReference>
<evidence type="ECO:0000313" key="7">
    <source>
        <dbReference type="EMBL" id="CAB0043923.1"/>
    </source>
</evidence>
<dbReference type="InterPro" id="IPR029000">
    <property type="entry name" value="Cyclophilin-like_dom_sf"/>
</dbReference>
<comment type="catalytic activity">
    <reaction evidence="1">
        <text>[protein]-peptidylproline (omega=180) = [protein]-peptidylproline (omega=0)</text>
        <dbReference type="Rhea" id="RHEA:16237"/>
        <dbReference type="Rhea" id="RHEA-COMP:10747"/>
        <dbReference type="Rhea" id="RHEA-COMP:10748"/>
        <dbReference type="ChEBI" id="CHEBI:83833"/>
        <dbReference type="ChEBI" id="CHEBI:83834"/>
        <dbReference type="EC" id="5.2.1.8"/>
    </reaction>
</comment>
<keyword evidence="3" id="KW-0697">Rotamase</keyword>
<evidence type="ECO:0000256" key="1">
    <source>
        <dbReference type="ARBA" id="ARBA00000971"/>
    </source>
</evidence>
<dbReference type="InterPro" id="IPR011990">
    <property type="entry name" value="TPR-like_helical_dom_sf"/>
</dbReference>
<evidence type="ECO:0000256" key="5">
    <source>
        <dbReference type="PROSITE-ProRule" id="PRU00339"/>
    </source>
</evidence>
<dbReference type="PROSITE" id="PS50005">
    <property type="entry name" value="TPR"/>
    <property type="match status" value="1"/>
</dbReference>
<name>A0A6H5J055_9HYME</name>
<reference evidence="7 8" key="1">
    <citation type="submission" date="2020-02" db="EMBL/GenBank/DDBJ databases">
        <authorList>
            <person name="Ferguson B K."/>
        </authorList>
    </citation>
    <scope>NUCLEOTIDE SEQUENCE [LARGE SCALE GENOMIC DNA]</scope>
</reference>
<dbReference type="GO" id="GO:0005739">
    <property type="term" value="C:mitochondrion"/>
    <property type="evidence" value="ECO:0007669"/>
    <property type="project" value="TreeGrafter"/>
</dbReference>
<dbReference type="PANTHER" id="PTHR11071">
    <property type="entry name" value="PEPTIDYL-PROLYL CIS-TRANS ISOMERASE"/>
    <property type="match status" value="1"/>
</dbReference>
<evidence type="ECO:0000256" key="2">
    <source>
        <dbReference type="ARBA" id="ARBA00013194"/>
    </source>
</evidence>
<evidence type="ECO:0000313" key="8">
    <source>
        <dbReference type="Proteomes" id="UP000479190"/>
    </source>
</evidence>
<gene>
    <name evidence="7" type="ORF">TBRA_LOCUS15511</name>
</gene>
<protein>
    <recommendedName>
        <fullName evidence="2">peptidylprolyl isomerase</fullName>
        <ecNumber evidence="2">5.2.1.8</ecNumber>
    </recommendedName>
</protein>
<feature type="domain" description="PPIase cyclophilin-type" evidence="6">
    <location>
        <begin position="10"/>
        <end position="175"/>
    </location>
</feature>
<proteinExistence type="predicted"/>
<dbReference type="Pfam" id="PF00160">
    <property type="entry name" value="Pro_isomerase"/>
    <property type="match status" value="1"/>
</dbReference>
<dbReference type="SMART" id="SM00028">
    <property type="entry name" value="TPR"/>
    <property type="match status" value="3"/>
</dbReference>
<organism evidence="7 8">
    <name type="scientific">Trichogramma brassicae</name>
    <dbReference type="NCBI Taxonomy" id="86971"/>
    <lineage>
        <taxon>Eukaryota</taxon>
        <taxon>Metazoa</taxon>
        <taxon>Ecdysozoa</taxon>
        <taxon>Arthropoda</taxon>
        <taxon>Hexapoda</taxon>
        <taxon>Insecta</taxon>
        <taxon>Pterygota</taxon>
        <taxon>Neoptera</taxon>
        <taxon>Endopterygota</taxon>
        <taxon>Hymenoptera</taxon>
        <taxon>Apocrita</taxon>
        <taxon>Proctotrupomorpha</taxon>
        <taxon>Chalcidoidea</taxon>
        <taxon>Trichogrammatidae</taxon>
        <taxon>Trichogramma</taxon>
    </lineage>
</organism>
<evidence type="ECO:0000256" key="4">
    <source>
        <dbReference type="ARBA" id="ARBA00023235"/>
    </source>
</evidence>
<dbReference type="OrthoDB" id="407558at2759"/>
<dbReference type="SUPFAM" id="SSF48452">
    <property type="entry name" value="TPR-like"/>
    <property type="match status" value="1"/>
</dbReference>
<keyword evidence="5" id="KW-0802">TPR repeat</keyword>
<dbReference type="PRINTS" id="PR00153">
    <property type="entry name" value="CSAPPISMRASE"/>
</dbReference>
<dbReference type="Proteomes" id="UP000479190">
    <property type="component" value="Unassembled WGS sequence"/>
</dbReference>